<keyword evidence="2" id="KW-1185">Reference proteome</keyword>
<accession>A0A9X3D8H9</accession>
<dbReference type="RefSeq" id="WP_266063609.1">
    <property type="nucleotide sequence ID" value="NZ_JAPKFM010000034.1"/>
</dbReference>
<dbReference type="AlphaFoldDB" id="A0A9X3D8H9"/>
<proteinExistence type="predicted"/>
<dbReference type="Proteomes" id="UP001143347">
    <property type="component" value="Unassembled WGS sequence"/>
</dbReference>
<reference evidence="1" key="1">
    <citation type="submission" date="2022-10" db="EMBL/GenBank/DDBJ databases">
        <title>WGS of marine actinomycetes from Thailand.</title>
        <authorList>
            <person name="Thawai C."/>
        </authorList>
    </citation>
    <scope>NUCLEOTIDE SEQUENCE</scope>
    <source>
        <strain evidence="1">SW21</strain>
    </source>
</reference>
<organism evidence="1 2">
    <name type="scientific">Gordonia aquimaris</name>
    <dbReference type="NCBI Taxonomy" id="2984863"/>
    <lineage>
        <taxon>Bacteria</taxon>
        <taxon>Bacillati</taxon>
        <taxon>Actinomycetota</taxon>
        <taxon>Actinomycetes</taxon>
        <taxon>Mycobacteriales</taxon>
        <taxon>Gordoniaceae</taxon>
        <taxon>Gordonia</taxon>
    </lineage>
</organism>
<name>A0A9X3D8H9_9ACTN</name>
<evidence type="ECO:0000313" key="1">
    <source>
        <dbReference type="EMBL" id="MCX2966863.1"/>
    </source>
</evidence>
<sequence>MLPAPTVPRPRPAPQGMWWSGTTETAISRNALLRLWYVEVARGVEVTDPKTFVRELQAWSGNLARVDWVVDGFAPAVPELLRRATEPRDDVDGWCEVSQVVAAYVDPLSRYTSGWARSVTSLRPTVPASVGHAIREMGRRAVVPIRRELTDSDMLVTRSGVDDFVQNQRSRHQMHSRIALHEYRVRLQKYLTGLRLKNDPDDGNLRTVLAEHYLDLAEKLRSAGGVPDRTKVAVADLARPDTAPHRTKSRVIATRRTASSGTRSAMVVSDGDLEHHLARTQLCEFARIWISRDPTQRLDDESLCWEAALAMDGLADPRLFSDGVAAAVSARWTKPPPTRARTLQLASAIRYVELLLKAAQNAARKIGEA</sequence>
<protein>
    <submittedName>
        <fullName evidence="1">Uncharacterized protein</fullName>
    </submittedName>
</protein>
<evidence type="ECO:0000313" key="2">
    <source>
        <dbReference type="Proteomes" id="UP001143347"/>
    </source>
</evidence>
<dbReference type="EMBL" id="JAPKFM010000034">
    <property type="protein sequence ID" value="MCX2966863.1"/>
    <property type="molecule type" value="Genomic_DNA"/>
</dbReference>
<gene>
    <name evidence="1" type="ORF">OSB52_22565</name>
</gene>
<comment type="caution">
    <text evidence="1">The sequence shown here is derived from an EMBL/GenBank/DDBJ whole genome shotgun (WGS) entry which is preliminary data.</text>
</comment>